<proteinExistence type="predicted"/>
<dbReference type="EMBL" id="BAAAQN010000053">
    <property type="protein sequence ID" value="GAA2052251.1"/>
    <property type="molecule type" value="Genomic_DNA"/>
</dbReference>
<gene>
    <name evidence="1" type="ORF">GCM10009839_69470</name>
</gene>
<name>A0ABN2V6G4_9ACTN</name>
<reference evidence="1 2" key="1">
    <citation type="journal article" date="2019" name="Int. J. Syst. Evol. Microbiol.">
        <title>The Global Catalogue of Microorganisms (GCM) 10K type strain sequencing project: providing services to taxonomists for standard genome sequencing and annotation.</title>
        <authorList>
            <consortium name="The Broad Institute Genomics Platform"/>
            <consortium name="The Broad Institute Genome Sequencing Center for Infectious Disease"/>
            <person name="Wu L."/>
            <person name="Ma J."/>
        </authorList>
    </citation>
    <scope>NUCLEOTIDE SEQUENCE [LARGE SCALE GENOMIC DNA]</scope>
    <source>
        <strain evidence="1 2">JCM 16014</strain>
    </source>
</reference>
<dbReference type="RefSeq" id="WP_344669935.1">
    <property type="nucleotide sequence ID" value="NZ_BAAAQN010000053.1"/>
</dbReference>
<evidence type="ECO:0000313" key="2">
    <source>
        <dbReference type="Proteomes" id="UP001500751"/>
    </source>
</evidence>
<keyword evidence="2" id="KW-1185">Reference proteome</keyword>
<sequence length="56" mass="6509">MDPDKNEGRGNAEPGKKLRRFDFRRWWRPRWARKALMAAAVAAQAAAALDQLWNSR</sequence>
<comment type="caution">
    <text evidence="1">The sequence shown here is derived from an EMBL/GenBank/DDBJ whole genome shotgun (WGS) entry which is preliminary data.</text>
</comment>
<evidence type="ECO:0000313" key="1">
    <source>
        <dbReference type="EMBL" id="GAA2052251.1"/>
    </source>
</evidence>
<organism evidence="1 2">
    <name type="scientific">Catenulispora yoronensis</name>
    <dbReference type="NCBI Taxonomy" id="450799"/>
    <lineage>
        <taxon>Bacteria</taxon>
        <taxon>Bacillati</taxon>
        <taxon>Actinomycetota</taxon>
        <taxon>Actinomycetes</taxon>
        <taxon>Catenulisporales</taxon>
        <taxon>Catenulisporaceae</taxon>
        <taxon>Catenulispora</taxon>
    </lineage>
</organism>
<dbReference type="Proteomes" id="UP001500751">
    <property type="component" value="Unassembled WGS sequence"/>
</dbReference>
<accession>A0ABN2V6G4</accession>
<protein>
    <submittedName>
        <fullName evidence="1">Uncharacterized protein</fullName>
    </submittedName>
</protein>